<keyword evidence="9" id="KW-1185">Reference proteome</keyword>
<dbReference type="Proteomes" id="UP000749334">
    <property type="component" value="Unassembled WGS sequence"/>
</dbReference>
<dbReference type="Proteomes" id="UP001226750">
    <property type="component" value="Chromosome"/>
</dbReference>
<evidence type="ECO:0000313" key="9">
    <source>
        <dbReference type="Proteomes" id="UP001226750"/>
    </source>
</evidence>
<evidence type="ECO:0000313" key="7">
    <source>
        <dbReference type="Proteomes" id="UP000092643"/>
    </source>
</evidence>
<evidence type="ECO:0000313" key="2">
    <source>
        <dbReference type="EMBL" id="KGQ31000.1"/>
    </source>
</evidence>
<reference evidence="4 8" key="3">
    <citation type="submission" date="2018-06" db="EMBL/GenBank/DDBJ databases">
        <authorList>
            <consortium name="Pathogen Informatics"/>
            <person name="Doyle S."/>
        </authorList>
    </citation>
    <scope>NUCLEOTIDE SEQUENCE [LARGE SCALE GENOMIC DNA]</scope>
    <source>
        <strain evidence="4 8">NCTC11413</strain>
    </source>
</reference>
<dbReference type="EMBL" id="DYVQ01000095">
    <property type="protein sequence ID" value="HJF74733.1"/>
    <property type="molecule type" value="Genomic_DNA"/>
</dbReference>
<reference evidence="2 6" key="1">
    <citation type="submission" date="2014-08" db="EMBL/GenBank/DDBJ databases">
        <title>Chaperone-usher fimbriae in a diverse selection of Gallibacterium genomes.</title>
        <authorList>
            <person name="Kudirkiene E."/>
            <person name="Bager R.J."/>
            <person name="Johnson T.J."/>
            <person name="Bojesen A.M."/>
        </authorList>
    </citation>
    <scope>NUCLEOTIDE SEQUENCE [LARGE SCALE GENOMIC DNA]</scope>
    <source>
        <strain evidence="2 6">20558/3kl.</strain>
    </source>
</reference>
<evidence type="ECO:0000313" key="1">
    <source>
        <dbReference type="EMBL" id="HJF74733.1"/>
    </source>
</evidence>
<dbReference type="EMBL" id="JPXS01000037">
    <property type="protein sequence ID" value="KGQ31000.1"/>
    <property type="molecule type" value="Genomic_DNA"/>
</dbReference>
<dbReference type="AlphaFoldDB" id="A0A0A2X3I9"/>
<gene>
    <name evidence="2" type="ORF">JP32_07730</name>
    <name evidence="1" type="ORF">K8W15_11235</name>
    <name evidence="4" type="ORF">NCTC11413_01593</name>
    <name evidence="5" type="ORF">QP018_08355</name>
    <name evidence="3" type="ORF">QV03_04285</name>
</gene>
<evidence type="ECO:0000313" key="8">
    <source>
        <dbReference type="Proteomes" id="UP000254232"/>
    </source>
</evidence>
<dbReference type="OrthoDB" id="5815475at2"/>
<dbReference type="RefSeq" id="WP_013746603.1">
    <property type="nucleotide sequence ID" value="NZ_AP035889.1"/>
</dbReference>
<dbReference type="OMA" id="CHGHWII"/>
<dbReference type="Proteomes" id="UP000092643">
    <property type="component" value="Unassembled WGS sequence"/>
</dbReference>
<dbReference type="PATRIC" id="fig|750.21.peg.135"/>
<evidence type="ECO:0000313" key="5">
    <source>
        <dbReference type="EMBL" id="WIM78787.1"/>
    </source>
</evidence>
<evidence type="ECO:0000313" key="3">
    <source>
        <dbReference type="EMBL" id="OBW99002.1"/>
    </source>
</evidence>
<dbReference type="Proteomes" id="UP000254232">
    <property type="component" value="Unassembled WGS sequence"/>
</dbReference>
<evidence type="ECO:0000313" key="6">
    <source>
        <dbReference type="Proteomes" id="UP000030526"/>
    </source>
</evidence>
<evidence type="ECO:0000313" key="4">
    <source>
        <dbReference type="EMBL" id="STO38462.1"/>
    </source>
</evidence>
<proteinExistence type="predicted"/>
<dbReference type="EMBL" id="CP126975">
    <property type="protein sequence ID" value="WIM78787.1"/>
    <property type="molecule type" value="Genomic_DNA"/>
</dbReference>
<dbReference type="EMBL" id="UGGZ01000001">
    <property type="protein sequence ID" value="STO38462.1"/>
    <property type="molecule type" value="Genomic_DNA"/>
</dbReference>
<reference evidence="3 7" key="2">
    <citation type="submission" date="2014-11" db="EMBL/GenBank/DDBJ databases">
        <title>Pan-genome of Gallibacterium spp.</title>
        <authorList>
            <person name="Kudirkiene E."/>
            <person name="Bojesen A.M."/>
        </authorList>
    </citation>
    <scope>NUCLEOTIDE SEQUENCE [LARGE SCALE GENOMIC DNA]</scope>
    <source>
        <strain evidence="3 7">F 279</strain>
    </source>
</reference>
<dbReference type="GeneID" id="77263780"/>
<dbReference type="Proteomes" id="UP000030526">
    <property type="component" value="Unassembled WGS sequence"/>
</dbReference>
<accession>A0A0A2X3I9</accession>
<protein>
    <submittedName>
        <fullName evidence="2">Uncharacterized protein</fullName>
    </submittedName>
</protein>
<reference evidence="5 9" key="6">
    <citation type="submission" date="2023-06" db="EMBL/GenBank/DDBJ databases">
        <title>Complete Genome Sequence of Gallibacterium anatis Strain BJF12, Isolated from a chicken with diarrhea.</title>
        <authorList>
            <person name="Guo F."/>
            <person name="Bu W."/>
            <person name="Xu F."/>
            <person name="Wen T."/>
        </authorList>
    </citation>
    <scope>NUCLEOTIDE SEQUENCE [LARGE SCALE GENOMIC DNA]</scope>
    <source>
        <strain evidence="5 9">BJF12</strain>
    </source>
</reference>
<reference evidence="1" key="5">
    <citation type="submission" date="2021-09" db="EMBL/GenBank/DDBJ databases">
        <authorList>
            <person name="Gilroy R."/>
        </authorList>
    </citation>
    <scope>NUCLEOTIDE SEQUENCE</scope>
    <source>
        <strain evidence="1">ChiHjej11B10-15683</strain>
    </source>
</reference>
<organism evidence="2 6">
    <name type="scientific">Gallibacterium anatis</name>
    <dbReference type="NCBI Taxonomy" id="750"/>
    <lineage>
        <taxon>Bacteria</taxon>
        <taxon>Pseudomonadati</taxon>
        <taxon>Pseudomonadota</taxon>
        <taxon>Gammaproteobacteria</taxon>
        <taxon>Pasteurellales</taxon>
        <taxon>Pasteurellaceae</taxon>
        <taxon>Gallibacterium</taxon>
    </lineage>
</organism>
<name>A0A0A2X3I9_9PAST</name>
<sequence>MENPFDAHWSSKGNTLCLGHWEITYQGKPITLPEEKREHDMGTRGIYNFIDPEDELYLEGLDENDWILENIEWLTDVFIQEDIPIEEQNMRFFYQAVNKDDWRCGSCGGCI</sequence>
<reference evidence="1" key="4">
    <citation type="journal article" date="2021" name="PeerJ">
        <title>Extensive microbial diversity within the chicken gut microbiome revealed by metagenomics and culture.</title>
        <authorList>
            <person name="Gilroy R."/>
            <person name="Ravi A."/>
            <person name="Getino M."/>
            <person name="Pursley I."/>
            <person name="Horton D.L."/>
            <person name="Alikhan N.F."/>
            <person name="Baker D."/>
            <person name="Gharbi K."/>
            <person name="Hall N."/>
            <person name="Watson M."/>
            <person name="Adriaenssens E.M."/>
            <person name="Foster-Nyarko E."/>
            <person name="Jarju S."/>
            <person name="Secka A."/>
            <person name="Antonio M."/>
            <person name="Oren A."/>
            <person name="Chaudhuri R.R."/>
            <person name="La Ragione R."/>
            <person name="Hildebrand F."/>
            <person name="Pallen M.J."/>
        </authorList>
    </citation>
    <scope>NUCLEOTIDE SEQUENCE</scope>
    <source>
        <strain evidence="1">ChiHjej11B10-15683</strain>
    </source>
</reference>
<dbReference type="EMBL" id="JTJO01000025">
    <property type="protein sequence ID" value="OBW99002.1"/>
    <property type="molecule type" value="Genomic_DNA"/>
</dbReference>